<sequence>MTPDPSVLRSLAVSATDLVAAVEADARGGPPTVLRVTPPFSGRMRARLHVVQTDEDDETLHVPPRALVDDAPPYPPADETADELRSREDLTYSVDRHREYHERQVDAWRSALLDHVVESVTLSGVDGEIAVSLLGP</sequence>
<gene>
    <name evidence="3" type="ORF">NDI86_15515</name>
</gene>
<reference evidence="3 4" key="1">
    <citation type="submission" date="2022-06" db="EMBL/GenBank/DDBJ databases">
        <title>Halomicroarcula sp. a new haloarchaeum isolate from saline soil.</title>
        <authorList>
            <person name="Strakova D."/>
            <person name="Galisteo C."/>
            <person name="Sanchez-Porro C."/>
            <person name="Ventosa A."/>
        </authorList>
    </citation>
    <scope>NUCLEOTIDE SEQUENCE [LARGE SCALE GENOMIC DNA]</scope>
    <source>
        <strain evidence="3 4">S3CR25-11</strain>
    </source>
</reference>
<evidence type="ECO:0000259" key="2">
    <source>
        <dbReference type="Pfam" id="PF26033"/>
    </source>
</evidence>
<dbReference type="Proteomes" id="UP001268864">
    <property type="component" value="Unassembled WGS sequence"/>
</dbReference>
<organism evidence="3 4">
    <name type="scientific">Haloarcula onubensis</name>
    <dbReference type="NCBI Taxonomy" id="2950539"/>
    <lineage>
        <taxon>Archaea</taxon>
        <taxon>Methanobacteriati</taxon>
        <taxon>Methanobacteriota</taxon>
        <taxon>Stenosarchaea group</taxon>
        <taxon>Halobacteria</taxon>
        <taxon>Halobacteriales</taxon>
        <taxon>Haloarculaceae</taxon>
        <taxon>Haloarcula</taxon>
    </lineage>
</organism>
<feature type="region of interest" description="Disordered" evidence="1">
    <location>
        <begin position="64"/>
        <end position="87"/>
    </location>
</feature>
<proteinExistence type="predicted"/>
<protein>
    <recommendedName>
        <fullName evidence="2">DUF8009 domain-containing protein</fullName>
    </recommendedName>
</protein>
<feature type="domain" description="DUF8009" evidence="2">
    <location>
        <begin position="3"/>
        <end position="132"/>
    </location>
</feature>
<dbReference type="RefSeq" id="WP_310901365.1">
    <property type="nucleotide sequence ID" value="NZ_JAMQOS010000005.1"/>
</dbReference>
<comment type="caution">
    <text evidence="3">The sequence shown here is derived from an EMBL/GenBank/DDBJ whole genome shotgun (WGS) entry which is preliminary data.</text>
</comment>
<accession>A0ABU2FSY7</accession>
<dbReference type="Pfam" id="PF26033">
    <property type="entry name" value="DUF8009"/>
    <property type="match status" value="1"/>
</dbReference>
<evidence type="ECO:0000313" key="3">
    <source>
        <dbReference type="EMBL" id="MDS0283534.1"/>
    </source>
</evidence>
<name>A0ABU2FSY7_9EURY</name>
<dbReference type="EMBL" id="JAMQOS010000005">
    <property type="protein sequence ID" value="MDS0283534.1"/>
    <property type="molecule type" value="Genomic_DNA"/>
</dbReference>
<dbReference type="InterPro" id="IPR058322">
    <property type="entry name" value="DUF8009"/>
</dbReference>
<evidence type="ECO:0000313" key="4">
    <source>
        <dbReference type="Proteomes" id="UP001268864"/>
    </source>
</evidence>
<evidence type="ECO:0000256" key="1">
    <source>
        <dbReference type="SAM" id="MobiDB-lite"/>
    </source>
</evidence>
<keyword evidence="4" id="KW-1185">Reference proteome</keyword>